<reference evidence="2" key="1">
    <citation type="submission" date="2015-10" db="EMBL/GenBank/DDBJ databases">
        <authorList>
            <person name="Martinez-Garcia P.J."/>
            <person name="Crepeau M.W."/>
            <person name="Puiu D."/>
            <person name="Gonzalez-Ibeas D."/>
            <person name="Whalen J."/>
            <person name="Stevens K."/>
            <person name="Paul R."/>
            <person name="Butterfield T."/>
            <person name="Britton M."/>
            <person name="Reagan R."/>
            <person name="Chakraborty S."/>
            <person name="Walawage S.L."/>
            <person name="Vasquez-Gross H.A."/>
            <person name="Cardeno C."/>
            <person name="Famula R."/>
            <person name="Pratt K."/>
            <person name="Kuruganti S."/>
            <person name="Aradhya M.K."/>
            <person name="Leslie C.A."/>
            <person name="Dandekar A.M."/>
            <person name="Salzberg S.L."/>
            <person name="Wegrzyn J.L."/>
            <person name="Langley C.H."/>
            <person name="Neale D.B."/>
        </authorList>
    </citation>
    <scope>NUCLEOTIDE SEQUENCE</scope>
    <source>
        <tissue evidence="2">Leaves</tissue>
    </source>
</reference>
<feature type="non-terminal residue" evidence="2">
    <location>
        <position position="108"/>
    </location>
</feature>
<protein>
    <submittedName>
        <fullName evidence="2">Uncharacterized protein</fullName>
    </submittedName>
</protein>
<name>A0A833WRF9_JUGRE</name>
<dbReference type="Gramene" id="Jr08_07580_p1">
    <property type="protein sequence ID" value="cds.Jr08_07580_p1"/>
    <property type="gene ID" value="Jr08_07580"/>
</dbReference>
<feature type="compositionally biased region" description="Basic and acidic residues" evidence="1">
    <location>
        <begin position="55"/>
        <end position="67"/>
    </location>
</feature>
<organism evidence="2 3">
    <name type="scientific">Juglans regia</name>
    <name type="common">English walnut</name>
    <dbReference type="NCBI Taxonomy" id="51240"/>
    <lineage>
        <taxon>Eukaryota</taxon>
        <taxon>Viridiplantae</taxon>
        <taxon>Streptophyta</taxon>
        <taxon>Embryophyta</taxon>
        <taxon>Tracheophyta</taxon>
        <taxon>Spermatophyta</taxon>
        <taxon>Magnoliopsida</taxon>
        <taxon>eudicotyledons</taxon>
        <taxon>Gunneridae</taxon>
        <taxon>Pentapetalae</taxon>
        <taxon>rosids</taxon>
        <taxon>fabids</taxon>
        <taxon>Fagales</taxon>
        <taxon>Juglandaceae</taxon>
        <taxon>Juglans</taxon>
    </lineage>
</organism>
<accession>A0A833WRF9</accession>
<dbReference type="Proteomes" id="UP000619265">
    <property type="component" value="Unassembled WGS sequence"/>
</dbReference>
<evidence type="ECO:0000313" key="3">
    <source>
        <dbReference type="Proteomes" id="UP000619265"/>
    </source>
</evidence>
<proteinExistence type="predicted"/>
<feature type="region of interest" description="Disordered" evidence="1">
    <location>
        <begin position="1"/>
        <end position="36"/>
    </location>
</feature>
<feature type="compositionally biased region" description="Polar residues" evidence="1">
    <location>
        <begin position="70"/>
        <end position="82"/>
    </location>
</feature>
<sequence length="108" mass="11871">IKTPNHSPPNSSGSKRLTRGSFRRKAPPNPRHPILSSCAVTENGYFRIVPEVDDRDVPDRDFGRDGPEWCSQSKPGHTSSCPVRQGTDRPGFSLLTVSNLDLVFGRGV</sequence>
<feature type="compositionally biased region" description="Polar residues" evidence="1">
    <location>
        <begin position="1"/>
        <end position="15"/>
    </location>
</feature>
<feature type="compositionally biased region" description="Basic residues" evidence="1">
    <location>
        <begin position="16"/>
        <end position="26"/>
    </location>
</feature>
<dbReference type="EMBL" id="LIHL02000008">
    <property type="protein sequence ID" value="KAF5462023.1"/>
    <property type="molecule type" value="Genomic_DNA"/>
</dbReference>
<feature type="region of interest" description="Disordered" evidence="1">
    <location>
        <begin position="55"/>
        <end position="89"/>
    </location>
</feature>
<evidence type="ECO:0000256" key="1">
    <source>
        <dbReference type="SAM" id="MobiDB-lite"/>
    </source>
</evidence>
<dbReference type="AlphaFoldDB" id="A0A833WRF9"/>
<reference evidence="2" key="2">
    <citation type="submission" date="2020-03" db="EMBL/GenBank/DDBJ databases">
        <title>Walnut 2.0.</title>
        <authorList>
            <person name="Marrano A."/>
            <person name="Britton M."/>
            <person name="Zimin A.V."/>
            <person name="Zaini P.A."/>
            <person name="Workman R."/>
            <person name="Puiu D."/>
            <person name="Bianco L."/>
            <person name="Allen B.J."/>
            <person name="Troggio M."/>
            <person name="Leslie C.A."/>
            <person name="Timp W."/>
            <person name="Dendekar A."/>
            <person name="Salzberg S.L."/>
            <person name="Neale D.B."/>
        </authorList>
    </citation>
    <scope>NUCLEOTIDE SEQUENCE</scope>
    <source>
        <tissue evidence="2">Leaves</tissue>
    </source>
</reference>
<comment type="caution">
    <text evidence="2">The sequence shown here is derived from an EMBL/GenBank/DDBJ whole genome shotgun (WGS) entry which is preliminary data.</text>
</comment>
<gene>
    <name evidence="2" type="ORF">F2P56_018065</name>
</gene>
<evidence type="ECO:0000313" key="2">
    <source>
        <dbReference type="EMBL" id="KAF5462023.1"/>
    </source>
</evidence>